<protein>
    <recommendedName>
        <fullName evidence="8">RTA1 domain protein</fullName>
    </recommendedName>
</protein>
<feature type="transmembrane region" description="Helical" evidence="5">
    <location>
        <begin position="241"/>
        <end position="260"/>
    </location>
</feature>
<dbReference type="Proteomes" id="UP001302602">
    <property type="component" value="Unassembled WGS sequence"/>
</dbReference>
<dbReference type="InterPro" id="IPR007568">
    <property type="entry name" value="RTA1"/>
</dbReference>
<dbReference type="GO" id="GO:0016020">
    <property type="term" value="C:membrane"/>
    <property type="evidence" value="ECO:0007669"/>
    <property type="project" value="UniProtKB-SubCell"/>
</dbReference>
<dbReference type="RefSeq" id="XP_062642424.1">
    <property type="nucleotide sequence ID" value="XM_062790836.1"/>
</dbReference>
<dbReference type="GeneID" id="87827605"/>
<feature type="transmembrane region" description="Helical" evidence="5">
    <location>
        <begin position="119"/>
        <end position="141"/>
    </location>
</feature>
<evidence type="ECO:0000313" key="7">
    <source>
        <dbReference type="Proteomes" id="UP001302602"/>
    </source>
</evidence>
<feature type="transmembrane region" description="Helical" evidence="5">
    <location>
        <begin position="192"/>
        <end position="212"/>
    </location>
</feature>
<keyword evidence="4 5" id="KW-0472">Membrane</keyword>
<reference evidence="6" key="1">
    <citation type="journal article" date="2023" name="Mol. Phylogenet. Evol.">
        <title>Genome-scale phylogeny and comparative genomics of the fungal order Sordariales.</title>
        <authorList>
            <person name="Hensen N."/>
            <person name="Bonometti L."/>
            <person name="Westerberg I."/>
            <person name="Brannstrom I.O."/>
            <person name="Guillou S."/>
            <person name="Cros-Aarteil S."/>
            <person name="Calhoun S."/>
            <person name="Haridas S."/>
            <person name="Kuo A."/>
            <person name="Mondo S."/>
            <person name="Pangilinan J."/>
            <person name="Riley R."/>
            <person name="LaButti K."/>
            <person name="Andreopoulos B."/>
            <person name="Lipzen A."/>
            <person name="Chen C."/>
            <person name="Yan M."/>
            <person name="Daum C."/>
            <person name="Ng V."/>
            <person name="Clum A."/>
            <person name="Steindorff A."/>
            <person name="Ohm R.A."/>
            <person name="Martin F."/>
            <person name="Silar P."/>
            <person name="Natvig D.O."/>
            <person name="Lalanne C."/>
            <person name="Gautier V."/>
            <person name="Ament-Velasquez S.L."/>
            <person name="Kruys A."/>
            <person name="Hutchinson M.I."/>
            <person name="Powell A.J."/>
            <person name="Barry K."/>
            <person name="Miller A.N."/>
            <person name="Grigoriev I.V."/>
            <person name="Debuchy R."/>
            <person name="Gladieux P."/>
            <person name="Hiltunen Thoren M."/>
            <person name="Johannesson H."/>
        </authorList>
    </citation>
    <scope>NUCLEOTIDE SEQUENCE</scope>
    <source>
        <strain evidence="6">CBS 731.68</strain>
    </source>
</reference>
<feature type="transmembrane region" description="Helical" evidence="5">
    <location>
        <begin position="44"/>
        <end position="63"/>
    </location>
</feature>
<sequence length="333" mass="37133">MADGRPVPNSVYFYVPNKGAPIFFAVAFAVAGLCSLWQSIHYKLYKLAGLLPLCCAFLIAAYATRSYGALHYEDAQVYTASTMLLYMAPPLLQLSNYYILGRIFHFVPYFAPMHPARMLLTFASLTAVVELLTVAGIAYLSNRDLPEKSLDVGYTLTKASLVLQLLVTAVFFLMAGIFHRCCRAGGIKNLRVMRPVVISYASMLLLFGRTVFRCVEQFSVPPSRKGDIDSFSLSPVVRYEWYFYVFDAALVLVATVVWNAGHPGRFLPADPRAYLAQDGTTVLKGPEWKDSRSLTETFFNPFAMLTTRGGHQKQFWESNGYALRTTRRGAGVA</sequence>
<evidence type="ECO:0000256" key="4">
    <source>
        <dbReference type="ARBA" id="ARBA00023136"/>
    </source>
</evidence>
<evidence type="ECO:0000313" key="6">
    <source>
        <dbReference type="EMBL" id="KAK4118651.1"/>
    </source>
</evidence>
<gene>
    <name evidence="6" type="ORF">N657DRAFT_628107</name>
</gene>
<dbReference type="AlphaFoldDB" id="A0AAN6TRB2"/>
<evidence type="ECO:0008006" key="8">
    <source>
        <dbReference type="Google" id="ProtNLM"/>
    </source>
</evidence>
<name>A0AAN6TRB2_9PEZI</name>
<evidence type="ECO:0000256" key="3">
    <source>
        <dbReference type="ARBA" id="ARBA00022989"/>
    </source>
</evidence>
<feature type="transmembrane region" description="Helical" evidence="5">
    <location>
        <begin position="83"/>
        <end position="107"/>
    </location>
</feature>
<reference evidence="6" key="2">
    <citation type="submission" date="2023-05" db="EMBL/GenBank/DDBJ databases">
        <authorList>
            <consortium name="Lawrence Berkeley National Laboratory"/>
            <person name="Steindorff A."/>
            <person name="Hensen N."/>
            <person name="Bonometti L."/>
            <person name="Westerberg I."/>
            <person name="Brannstrom I.O."/>
            <person name="Guillou S."/>
            <person name="Cros-Aarteil S."/>
            <person name="Calhoun S."/>
            <person name="Haridas S."/>
            <person name="Kuo A."/>
            <person name="Mondo S."/>
            <person name="Pangilinan J."/>
            <person name="Riley R."/>
            <person name="Labutti K."/>
            <person name="Andreopoulos B."/>
            <person name="Lipzen A."/>
            <person name="Chen C."/>
            <person name="Yanf M."/>
            <person name="Daum C."/>
            <person name="Ng V."/>
            <person name="Clum A."/>
            <person name="Ohm R."/>
            <person name="Martin F."/>
            <person name="Silar P."/>
            <person name="Natvig D."/>
            <person name="Lalanne C."/>
            <person name="Gautier V."/>
            <person name="Ament-Velasquez S.L."/>
            <person name="Kruys A."/>
            <person name="Hutchinson M.I."/>
            <person name="Powell A.J."/>
            <person name="Barry K."/>
            <person name="Miller A.N."/>
            <person name="Grigoriev I.V."/>
            <person name="Debuchy R."/>
            <person name="Gladieux P."/>
            <person name="Thoren M.H."/>
            <person name="Johannesson H."/>
        </authorList>
    </citation>
    <scope>NUCLEOTIDE SEQUENCE</scope>
    <source>
        <strain evidence="6">CBS 731.68</strain>
    </source>
</reference>
<accession>A0AAN6TRB2</accession>
<proteinExistence type="predicted"/>
<dbReference type="Pfam" id="PF04479">
    <property type="entry name" value="RTA1"/>
    <property type="match status" value="1"/>
</dbReference>
<comment type="caution">
    <text evidence="6">The sequence shown here is derived from an EMBL/GenBank/DDBJ whole genome shotgun (WGS) entry which is preliminary data.</text>
</comment>
<organism evidence="6 7">
    <name type="scientific">Parathielavia appendiculata</name>
    <dbReference type="NCBI Taxonomy" id="2587402"/>
    <lineage>
        <taxon>Eukaryota</taxon>
        <taxon>Fungi</taxon>
        <taxon>Dikarya</taxon>
        <taxon>Ascomycota</taxon>
        <taxon>Pezizomycotina</taxon>
        <taxon>Sordariomycetes</taxon>
        <taxon>Sordariomycetidae</taxon>
        <taxon>Sordariales</taxon>
        <taxon>Chaetomiaceae</taxon>
        <taxon>Parathielavia</taxon>
    </lineage>
</organism>
<feature type="transmembrane region" description="Helical" evidence="5">
    <location>
        <begin position="161"/>
        <end position="180"/>
    </location>
</feature>
<feature type="transmembrane region" description="Helical" evidence="5">
    <location>
        <begin position="20"/>
        <end position="37"/>
    </location>
</feature>
<keyword evidence="7" id="KW-1185">Reference proteome</keyword>
<keyword evidence="3 5" id="KW-1133">Transmembrane helix</keyword>
<evidence type="ECO:0000256" key="2">
    <source>
        <dbReference type="ARBA" id="ARBA00022692"/>
    </source>
</evidence>
<keyword evidence="2 5" id="KW-0812">Transmembrane</keyword>
<evidence type="ECO:0000256" key="1">
    <source>
        <dbReference type="ARBA" id="ARBA00004141"/>
    </source>
</evidence>
<evidence type="ECO:0000256" key="5">
    <source>
        <dbReference type="SAM" id="Phobius"/>
    </source>
</evidence>
<comment type="subcellular location">
    <subcellularLocation>
        <location evidence="1">Membrane</location>
        <topology evidence="1">Multi-pass membrane protein</topology>
    </subcellularLocation>
</comment>
<dbReference type="PANTHER" id="PTHR31465:SF34">
    <property type="entry name" value="DOMAIN PROTEIN, PUTATIVE (AFU_ORTHOLOGUE AFUA_3G00480)-RELATED"/>
    <property type="match status" value="1"/>
</dbReference>
<dbReference type="EMBL" id="MU853262">
    <property type="protein sequence ID" value="KAK4118651.1"/>
    <property type="molecule type" value="Genomic_DNA"/>
</dbReference>
<dbReference type="PANTHER" id="PTHR31465">
    <property type="entry name" value="PROTEIN RTA1-RELATED"/>
    <property type="match status" value="1"/>
</dbReference>